<feature type="transmembrane region" description="Helical" evidence="8">
    <location>
        <begin position="207"/>
        <end position="226"/>
    </location>
</feature>
<accession>B0Y7B4</accession>
<dbReference type="OrthoDB" id="5428495at2759"/>
<protein>
    <submittedName>
        <fullName evidence="9">Purine-cytosine permease, putative</fullName>
    </submittedName>
</protein>
<proteinExistence type="inferred from homology"/>
<feature type="transmembrane region" description="Helical" evidence="8">
    <location>
        <begin position="279"/>
        <end position="301"/>
    </location>
</feature>
<dbReference type="InterPro" id="IPR001248">
    <property type="entry name" value="Pur-cyt_permease"/>
</dbReference>
<evidence type="ECO:0000256" key="8">
    <source>
        <dbReference type="SAM" id="Phobius"/>
    </source>
</evidence>
<dbReference type="PANTHER" id="PTHR31806:SF16">
    <property type="entry name" value="PURINE-CYTOSINE TRANSPORTER (EUROFUNG)"/>
    <property type="match status" value="1"/>
</dbReference>
<dbReference type="AlphaFoldDB" id="B0Y7B4"/>
<keyword evidence="3 7" id="KW-0813">Transport</keyword>
<dbReference type="PANTHER" id="PTHR31806">
    <property type="entry name" value="PURINE-CYTOSINE PERMEASE FCY2-RELATED"/>
    <property type="match status" value="1"/>
</dbReference>
<dbReference type="GO" id="GO:0005886">
    <property type="term" value="C:plasma membrane"/>
    <property type="evidence" value="ECO:0007669"/>
    <property type="project" value="TreeGrafter"/>
</dbReference>
<evidence type="ECO:0000256" key="2">
    <source>
        <dbReference type="ARBA" id="ARBA00008974"/>
    </source>
</evidence>
<feature type="transmembrane region" description="Helical" evidence="8">
    <location>
        <begin position="445"/>
        <end position="467"/>
    </location>
</feature>
<evidence type="ECO:0000256" key="5">
    <source>
        <dbReference type="ARBA" id="ARBA00022989"/>
    </source>
</evidence>
<feature type="transmembrane region" description="Helical" evidence="8">
    <location>
        <begin position="373"/>
        <end position="393"/>
    </location>
</feature>
<feature type="transmembrane region" description="Helical" evidence="8">
    <location>
        <begin position="321"/>
        <end position="345"/>
    </location>
</feature>
<dbReference type="PhylomeDB" id="B0Y7B4"/>
<feature type="transmembrane region" description="Helical" evidence="8">
    <location>
        <begin position="144"/>
        <end position="172"/>
    </location>
</feature>
<evidence type="ECO:0000256" key="1">
    <source>
        <dbReference type="ARBA" id="ARBA00004141"/>
    </source>
</evidence>
<dbReference type="HOGENOM" id="CLU_026016_2_1_1"/>
<dbReference type="InterPro" id="IPR026030">
    <property type="entry name" value="Pur-cyt_permease_Fcy2/21/22"/>
</dbReference>
<dbReference type="GO" id="GO:0000329">
    <property type="term" value="C:fungal-type vacuole membrane"/>
    <property type="evidence" value="ECO:0007669"/>
    <property type="project" value="TreeGrafter"/>
</dbReference>
<dbReference type="EMBL" id="DS499599">
    <property type="protein sequence ID" value="EDP49295.1"/>
    <property type="molecule type" value="Genomic_DNA"/>
</dbReference>
<feature type="transmembrane region" description="Helical" evidence="8">
    <location>
        <begin position="246"/>
        <end position="267"/>
    </location>
</feature>
<dbReference type="GO" id="GO:0022857">
    <property type="term" value="F:transmembrane transporter activity"/>
    <property type="evidence" value="ECO:0007669"/>
    <property type="project" value="InterPro"/>
</dbReference>
<comment type="similarity">
    <text evidence="2 7">Belongs to the purine-cytosine permease (2.A.39) family.</text>
</comment>
<sequence length="528" mass="57889">MADLEQGYVRAKVDIKTEIVEISDPAKFTSSFQRWTLRLCRLAGVETQGIQRVTVDSRQPAGPDDYTRIFLLWLNSSLTANNIIVGLYGPSYYGLDLATASVCGVFGSILGSIAVAYMSTWGPRSGHRTLVITRYFLGYYPSKICCFLNILTMLGYGMVNCILGGQIIFTISNGRTPVTVGIVVVAILTWCIATFGMNLFHLWSRYAWILSLSVLCIMIGCAGPAFDSTHRLSPDLPQDTSAHRLSFFSLCFASAITWTPSSADYFVYFPTSTRPIRMFLSAVAGMGLAMILTTILGIGLATALYSNPDWMAVFADSPGGLLALSFSGLCGFGSLCAAILVLTAVSNNIPATYSAGLNLQMLGKWGPRIPRPLFTTLEVVAYTVCAVMARAYLRDIMEDFLPLMSYWIVAWLGVVLEEIVLRAYRDKGAYDWEAWDDVTRLPSGWAAGGSLVAGCLGAFLGMVRSVFVPCPYGDFFFLLMSSQDQSFFRGPIAQTLPDGCDLGMWLAFIFAVSVYLPLRMVELRFLGR</sequence>
<gene>
    <name evidence="9" type="ORF">AFUB_073220</name>
</gene>
<keyword evidence="10" id="KW-1185">Reference proteome</keyword>
<comment type="subcellular location">
    <subcellularLocation>
        <location evidence="1">Membrane</location>
        <topology evidence="1">Multi-pass membrane protein</topology>
    </subcellularLocation>
</comment>
<name>B0Y7B4_ASPFC</name>
<evidence type="ECO:0000256" key="6">
    <source>
        <dbReference type="ARBA" id="ARBA00023136"/>
    </source>
</evidence>
<dbReference type="Gene3D" id="1.10.4160.10">
    <property type="entry name" value="Hydantoin permease"/>
    <property type="match status" value="1"/>
</dbReference>
<keyword evidence="5 8" id="KW-1133">Transmembrane helix</keyword>
<dbReference type="Proteomes" id="UP000001699">
    <property type="component" value="Unassembled WGS sequence"/>
</dbReference>
<feature type="transmembrane region" description="Helical" evidence="8">
    <location>
        <begin position="502"/>
        <end position="518"/>
    </location>
</feature>
<evidence type="ECO:0000256" key="3">
    <source>
        <dbReference type="ARBA" id="ARBA00022448"/>
    </source>
</evidence>
<keyword evidence="6 7" id="KW-0472">Membrane</keyword>
<dbReference type="Pfam" id="PF02133">
    <property type="entry name" value="Transp_cyt_pur"/>
    <property type="match status" value="1"/>
</dbReference>
<feature type="transmembrane region" description="Helical" evidence="8">
    <location>
        <begin position="69"/>
        <end position="91"/>
    </location>
</feature>
<dbReference type="PIRSF" id="PIRSF002744">
    <property type="entry name" value="Pur-cyt_permease"/>
    <property type="match status" value="1"/>
</dbReference>
<feature type="transmembrane region" description="Helical" evidence="8">
    <location>
        <begin position="97"/>
        <end position="118"/>
    </location>
</feature>
<evidence type="ECO:0000313" key="10">
    <source>
        <dbReference type="Proteomes" id="UP000001699"/>
    </source>
</evidence>
<reference evidence="9 10" key="1">
    <citation type="journal article" date="2008" name="PLoS Genet.">
        <title>Genomic islands in the pathogenic filamentous fungus Aspergillus fumigatus.</title>
        <authorList>
            <person name="Fedorova N.D."/>
            <person name="Khaldi N."/>
            <person name="Joardar V.S."/>
            <person name="Maiti R."/>
            <person name="Amedeo P."/>
            <person name="Anderson M.J."/>
            <person name="Crabtree J."/>
            <person name="Silva J.C."/>
            <person name="Badger J.H."/>
            <person name="Albarraq A."/>
            <person name="Angiuoli S."/>
            <person name="Bussey H."/>
            <person name="Bowyer P."/>
            <person name="Cotty P.J."/>
            <person name="Dyer P.S."/>
            <person name="Egan A."/>
            <person name="Galens K."/>
            <person name="Fraser-Liggett C.M."/>
            <person name="Haas B.J."/>
            <person name="Inman J.M."/>
            <person name="Kent R."/>
            <person name="Lemieux S."/>
            <person name="Malavazi I."/>
            <person name="Orvis J."/>
            <person name="Roemer T."/>
            <person name="Ronning C.M."/>
            <person name="Sundaram J.P."/>
            <person name="Sutton G."/>
            <person name="Turner G."/>
            <person name="Venter J.C."/>
            <person name="White O.R."/>
            <person name="Whitty B.R."/>
            <person name="Youngman P."/>
            <person name="Wolfe K.H."/>
            <person name="Goldman G.H."/>
            <person name="Wortman J.R."/>
            <person name="Jiang B."/>
            <person name="Denning D.W."/>
            <person name="Nierman W.C."/>
        </authorList>
    </citation>
    <scope>NUCLEOTIDE SEQUENCE [LARGE SCALE GENOMIC DNA]</scope>
    <source>
        <strain evidence="10">CBS 144.89 / FGSC A1163 / CEA10</strain>
    </source>
</reference>
<keyword evidence="4 8" id="KW-0812">Transmembrane</keyword>
<feature type="transmembrane region" description="Helical" evidence="8">
    <location>
        <begin position="405"/>
        <end position="424"/>
    </location>
</feature>
<organism evidence="9 10">
    <name type="scientific">Aspergillus fumigatus (strain CBS 144.89 / FGSC A1163 / CEA10)</name>
    <name type="common">Neosartorya fumigata</name>
    <dbReference type="NCBI Taxonomy" id="451804"/>
    <lineage>
        <taxon>Eukaryota</taxon>
        <taxon>Fungi</taxon>
        <taxon>Dikarya</taxon>
        <taxon>Ascomycota</taxon>
        <taxon>Pezizomycotina</taxon>
        <taxon>Eurotiomycetes</taxon>
        <taxon>Eurotiomycetidae</taxon>
        <taxon>Eurotiales</taxon>
        <taxon>Aspergillaceae</taxon>
        <taxon>Aspergillus</taxon>
        <taxon>Aspergillus subgen. Fumigati</taxon>
    </lineage>
</organism>
<feature type="transmembrane region" description="Helical" evidence="8">
    <location>
        <begin position="178"/>
        <end position="200"/>
    </location>
</feature>
<evidence type="ECO:0000256" key="7">
    <source>
        <dbReference type="PIRNR" id="PIRNR002744"/>
    </source>
</evidence>
<evidence type="ECO:0000256" key="4">
    <source>
        <dbReference type="ARBA" id="ARBA00022692"/>
    </source>
</evidence>
<evidence type="ECO:0000313" key="9">
    <source>
        <dbReference type="EMBL" id="EDP49295.1"/>
    </source>
</evidence>